<keyword evidence="2" id="KW-1185">Reference proteome</keyword>
<evidence type="ECO:0000313" key="2">
    <source>
        <dbReference type="Proteomes" id="UP000075243"/>
    </source>
</evidence>
<accession>A0A151SKS6</accession>
<evidence type="ECO:0000313" key="1">
    <source>
        <dbReference type="EMBL" id="KYP55454.1"/>
    </source>
</evidence>
<reference evidence="1 2" key="1">
    <citation type="journal article" date="2012" name="Nat. Biotechnol.">
        <title>Draft genome sequence of pigeonpea (Cajanus cajan), an orphan legume crop of resource-poor farmers.</title>
        <authorList>
            <person name="Varshney R.K."/>
            <person name="Chen W."/>
            <person name="Li Y."/>
            <person name="Bharti A.K."/>
            <person name="Saxena R.K."/>
            <person name="Schlueter J.A."/>
            <person name="Donoghue M.T."/>
            <person name="Azam S."/>
            <person name="Fan G."/>
            <person name="Whaley A.M."/>
            <person name="Farmer A.D."/>
            <person name="Sheridan J."/>
            <person name="Iwata A."/>
            <person name="Tuteja R."/>
            <person name="Penmetsa R.V."/>
            <person name="Wu W."/>
            <person name="Upadhyaya H.D."/>
            <person name="Yang S.P."/>
            <person name="Shah T."/>
            <person name="Saxena K.B."/>
            <person name="Michael T."/>
            <person name="McCombie W.R."/>
            <person name="Yang B."/>
            <person name="Zhang G."/>
            <person name="Yang H."/>
            <person name="Wang J."/>
            <person name="Spillane C."/>
            <person name="Cook D.R."/>
            <person name="May G.D."/>
            <person name="Xu X."/>
            <person name="Jackson S.A."/>
        </authorList>
    </citation>
    <scope>NUCLEOTIDE SEQUENCE [LARGE SCALE GENOMIC DNA]</scope>
    <source>
        <strain evidence="2">cv. Asha</strain>
    </source>
</reference>
<dbReference type="Proteomes" id="UP000075243">
    <property type="component" value="Chromosome 11"/>
</dbReference>
<protein>
    <submittedName>
        <fullName evidence="1">Uncharacterized protein</fullName>
    </submittedName>
</protein>
<sequence>MNLTYSFQALVNEILMTILRRFVLVFFDYILVYNFDWETHRNFRSVKGIIKTTLVTN</sequence>
<dbReference type="Gene3D" id="3.30.70.270">
    <property type="match status" value="1"/>
</dbReference>
<dbReference type="InterPro" id="IPR043502">
    <property type="entry name" value="DNA/RNA_pol_sf"/>
</dbReference>
<gene>
    <name evidence="1" type="ORF">KK1_001666</name>
</gene>
<proteinExistence type="predicted"/>
<organism evidence="1 2">
    <name type="scientific">Cajanus cajan</name>
    <name type="common">Pigeon pea</name>
    <name type="synonym">Cajanus indicus</name>
    <dbReference type="NCBI Taxonomy" id="3821"/>
    <lineage>
        <taxon>Eukaryota</taxon>
        <taxon>Viridiplantae</taxon>
        <taxon>Streptophyta</taxon>
        <taxon>Embryophyta</taxon>
        <taxon>Tracheophyta</taxon>
        <taxon>Spermatophyta</taxon>
        <taxon>Magnoliopsida</taxon>
        <taxon>eudicotyledons</taxon>
        <taxon>Gunneridae</taxon>
        <taxon>Pentapetalae</taxon>
        <taxon>rosids</taxon>
        <taxon>fabids</taxon>
        <taxon>Fabales</taxon>
        <taxon>Fabaceae</taxon>
        <taxon>Papilionoideae</taxon>
        <taxon>50 kb inversion clade</taxon>
        <taxon>NPAAA clade</taxon>
        <taxon>indigoferoid/millettioid clade</taxon>
        <taxon>Phaseoleae</taxon>
        <taxon>Cajanus</taxon>
    </lineage>
</organism>
<dbReference type="SUPFAM" id="SSF56672">
    <property type="entry name" value="DNA/RNA polymerases"/>
    <property type="match status" value="1"/>
</dbReference>
<dbReference type="InterPro" id="IPR043128">
    <property type="entry name" value="Rev_trsase/Diguanyl_cyclase"/>
</dbReference>
<dbReference type="EMBL" id="CM003613">
    <property type="protein sequence ID" value="KYP55454.1"/>
    <property type="molecule type" value="Genomic_DNA"/>
</dbReference>
<dbReference type="AlphaFoldDB" id="A0A151SKS6"/>
<dbReference type="Gramene" id="C.cajan_01628.t">
    <property type="protein sequence ID" value="C.cajan_01628.t.cds1"/>
    <property type="gene ID" value="C.cajan_01628"/>
</dbReference>
<name>A0A151SKS6_CAJCA</name>